<keyword evidence="3 4" id="KW-0012">Acyltransferase</keyword>
<keyword evidence="1 3" id="KW-0808">Transferase</keyword>
<dbReference type="InterPro" id="IPR011004">
    <property type="entry name" value="Trimer_LpxA-like_sf"/>
</dbReference>
<dbReference type="InterPro" id="IPR039369">
    <property type="entry name" value="LacA-like"/>
</dbReference>
<dbReference type="EC" id="2.3.1.-" evidence="3"/>
<dbReference type="InterPro" id="IPR018357">
    <property type="entry name" value="Hexapep_transf_CS"/>
</dbReference>
<dbReference type="KEGG" id="sted:SPTER_42250"/>
<evidence type="ECO:0000256" key="2">
    <source>
        <dbReference type="ARBA" id="ARBA00022737"/>
    </source>
</evidence>
<dbReference type="RefSeq" id="WP_144352144.1">
    <property type="nucleotide sequence ID" value="NZ_CP036259.1"/>
</dbReference>
<name>A0A517DZL0_9FIRM</name>
<keyword evidence="5" id="KW-1185">Reference proteome</keyword>
<keyword evidence="2" id="KW-0677">Repeat</keyword>
<dbReference type="PANTHER" id="PTHR43017">
    <property type="entry name" value="GALACTOSIDE O-ACETYLTRANSFERASE"/>
    <property type="match status" value="1"/>
</dbReference>
<dbReference type="OrthoDB" id="9812571at2"/>
<protein>
    <recommendedName>
        <fullName evidence="3">Acetyltransferase</fullName>
        <ecNumber evidence="3">2.3.1.-</ecNumber>
    </recommendedName>
</protein>
<dbReference type="PANTHER" id="PTHR43017:SF1">
    <property type="entry name" value="ACETYLTRANSFERASE YJL218W-RELATED"/>
    <property type="match status" value="1"/>
</dbReference>
<evidence type="ECO:0000256" key="3">
    <source>
        <dbReference type="RuleBase" id="RU367021"/>
    </source>
</evidence>
<evidence type="ECO:0000256" key="1">
    <source>
        <dbReference type="ARBA" id="ARBA00022679"/>
    </source>
</evidence>
<dbReference type="Pfam" id="PF14602">
    <property type="entry name" value="Hexapep_2"/>
    <property type="match status" value="2"/>
</dbReference>
<accession>A0A517DZL0</accession>
<dbReference type="Proteomes" id="UP000320776">
    <property type="component" value="Chromosome"/>
</dbReference>
<sequence>MDFKNVANISKAGCLYLQARIWLYSLLSTGAVSGEPYIIHPCIFTGAGRVACGQNVKLGVWPSPHYWSGNSHFDTRSENALIEIGNNVTINNNFTAICLDKIIIGDDTLIGINVSIMDFDAHGVQPHARRGNKGKFGQISIGRNCWIGSNASILKGVSIGDNSVIGLGSVVVDNIPANVVAAGNPCKVVREISID</sequence>
<dbReference type="InterPro" id="IPR001451">
    <property type="entry name" value="Hexapep"/>
</dbReference>
<dbReference type="AlphaFoldDB" id="A0A517DZL0"/>
<dbReference type="GO" id="GO:0008870">
    <property type="term" value="F:galactoside O-acetyltransferase activity"/>
    <property type="evidence" value="ECO:0007669"/>
    <property type="project" value="TreeGrafter"/>
</dbReference>
<dbReference type="SUPFAM" id="SSF51161">
    <property type="entry name" value="Trimeric LpxA-like enzymes"/>
    <property type="match status" value="1"/>
</dbReference>
<dbReference type="EMBL" id="CP036259">
    <property type="protein sequence ID" value="QDR82794.1"/>
    <property type="molecule type" value="Genomic_DNA"/>
</dbReference>
<evidence type="ECO:0000313" key="5">
    <source>
        <dbReference type="Proteomes" id="UP000320776"/>
    </source>
</evidence>
<reference evidence="4 5" key="1">
    <citation type="submission" date="2019-02" db="EMBL/GenBank/DDBJ databases">
        <title>Closed genome of Sporomusa termitida DSM 4440.</title>
        <authorList>
            <person name="Poehlein A."/>
            <person name="Daniel R."/>
        </authorList>
    </citation>
    <scope>NUCLEOTIDE SEQUENCE [LARGE SCALE GENOMIC DNA]</scope>
    <source>
        <strain evidence="4 5">DSM 4440</strain>
    </source>
</reference>
<evidence type="ECO:0000313" key="4">
    <source>
        <dbReference type="EMBL" id="QDR82794.1"/>
    </source>
</evidence>
<dbReference type="PROSITE" id="PS00101">
    <property type="entry name" value="HEXAPEP_TRANSFERASES"/>
    <property type="match status" value="1"/>
</dbReference>
<comment type="similarity">
    <text evidence="3">Belongs to the transferase hexapeptide repeat family.</text>
</comment>
<proteinExistence type="inferred from homology"/>
<dbReference type="Gene3D" id="2.160.10.10">
    <property type="entry name" value="Hexapeptide repeat proteins"/>
    <property type="match status" value="1"/>
</dbReference>
<organism evidence="4 5">
    <name type="scientific">Sporomusa termitida</name>
    <dbReference type="NCBI Taxonomy" id="2377"/>
    <lineage>
        <taxon>Bacteria</taxon>
        <taxon>Bacillati</taxon>
        <taxon>Bacillota</taxon>
        <taxon>Negativicutes</taxon>
        <taxon>Selenomonadales</taxon>
        <taxon>Sporomusaceae</taxon>
        <taxon>Sporomusa</taxon>
    </lineage>
</organism>
<gene>
    <name evidence="4" type="primary">dapH_2</name>
    <name evidence="4" type="ORF">SPTER_42250</name>
</gene>